<protein>
    <submittedName>
        <fullName evidence="1">Uncharacterized protein</fullName>
    </submittedName>
</protein>
<organism evidence="1 2">
    <name type="scientific">Labilithrix luteola</name>
    <dbReference type="NCBI Taxonomy" id="1391654"/>
    <lineage>
        <taxon>Bacteria</taxon>
        <taxon>Pseudomonadati</taxon>
        <taxon>Myxococcota</taxon>
        <taxon>Polyangia</taxon>
        <taxon>Polyangiales</taxon>
        <taxon>Labilitrichaceae</taxon>
        <taxon>Labilithrix</taxon>
    </lineage>
</organism>
<gene>
    <name evidence="1" type="ORF">AKJ09_04218</name>
</gene>
<dbReference type="KEGG" id="llu:AKJ09_04218"/>
<dbReference type="EMBL" id="CP012333">
    <property type="protein sequence ID" value="AKU97554.1"/>
    <property type="molecule type" value="Genomic_DNA"/>
</dbReference>
<name>A0A0K1PWP1_9BACT</name>
<keyword evidence="2" id="KW-1185">Reference proteome</keyword>
<proteinExistence type="predicted"/>
<evidence type="ECO:0000313" key="2">
    <source>
        <dbReference type="Proteomes" id="UP000064967"/>
    </source>
</evidence>
<dbReference type="Proteomes" id="UP000064967">
    <property type="component" value="Chromosome"/>
</dbReference>
<reference evidence="1 2" key="1">
    <citation type="submission" date="2015-08" db="EMBL/GenBank/DDBJ databases">
        <authorList>
            <person name="Babu N.S."/>
            <person name="Beckwith C.J."/>
            <person name="Beseler K.G."/>
            <person name="Brison A."/>
            <person name="Carone J.V."/>
            <person name="Caskin T.P."/>
            <person name="Diamond M."/>
            <person name="Durham M.E."/>
            <person name="Foxe J.M."/>
            <person name="Go M."/>
            <person name="Henderson B.A."/>
            <person name="Jones I.B."/>
            <person name="McGettigan J.A."/>
            <person name="Micheletti S.J."/>
            <person name="Nasrallah M.E."/>
            <person name="Ortiz D."/>
            <person name="Piller C.R."/>
            <person name="Privatt S.R."/>
            <person name="Schneider S.L."/>
            <person name="Sharp S."/>
            <person name="Smith T.C."/>
            <person name="Stanton J.D."/>
            <person name="Ullery H.E."/>
            <person name="Wilson R.J."/>
            <person name="Serrano M.G."/>
            <person name="Buck G."/>
            <person name="Lee V."/>
            <person name="Wang Y."/>
            <person name="Carvalho R."/>
            <person name="Voegtly L."/>
            <person name="Shi R."/>
            <person name="Duckworth R."/>
            <person name="Johnson A."/>
            <person name="Loviza R."/>
            <person name="Walstead R."/>
            <person name="Shah Z."/>
            <person name="Kiflezghi M."/>
            <person name="Wade K."/>
            <person name="Ball S.L."/>
            <person name="Bradley K.W."/>
            <person name="Asai D.J."/>
            <person name="Bowman C.A."/>
            <person name="Russell D.A."/>
            <person name="Pope W.H."/>
            <person name="Jacobs-Sera D."/>
            <person name="Hendrix R.W."/>
            <person name="Hatfull G.F."/>
        </authorList>
    </citation>
    <scope>NUCLEOTIDE SEQUENCE [LARGE SCALE GENOMIC DNA]</scope>
    <source>
        <strain evidence="1 2">DSM 27648</strain>
    </source>
</reference>
<sequence>MLLDGAPVRGWTTKNGTMFVRTQVTPTVPHRLTFASDFDGAGSFRSYHFRVESRHEFAVARAHDANRLTIRLFEAGEDLPLEQRPTVYWAEAGEVRGMTPPRNAR</sequence>
<evidence type="ECO:0000313" key="1">
    <source>
        <dbReference type="EMBL" id="AKU97554.1"/>
    </source>
</evidence>
<accession>A0A0K1PWP1</accession>
<dbReference type="AlphaFoldDB" id="A0A0K1PWP1"/>